<name>A0A837DEC2_9PSEU</name>
<reference evidence="1 2" key="1">
    <citation type="submission" date="2014-10" db="EMBL/GenBank/DDBJ databases">
        <title>Genome sequence of Micropolyspora internatus JCM3315.</title>
        <authorList>
            <person name="Shin S.-K."/>
            <person name="Yi H."/>
        </authorList>
    </citation>
    <scope>NUCLEOTIDE SEQUENCE [LARGE SCALE GENOMIC DNA]</scope>
    <source>
        <strain evidence="1 2">JCM 3315</strain>
    </source>
</reference>
<accession>A0A837DEC2</accession>
<proteinExistence type="predicted"/>
<gene>
    <name evidence="1" type="ORF">MINT15_00810</name>
</gene>
<comment type="caution">
    <text evidence="1">The sequence shown here is derived from an EMBL/GenBank/DDBJ whole genome shotgun (WGS) entry which is preliminary data.</text>
</comment>
<dbReference type="Proteomes" id="UP000030848">
    <property type="component" value="Unassembled WGS sequence"/>
</dbReference>
<protein>
    <submittedName>
        <fullName evidence="1">Uncharacterized protein</fullName>
    </submittedName>
</protein>
<evidence type="ECO:0000313" key="1">
    <source>
        <dbReference type="EMBL" id="KHF45780.1"/>
    </source>
</evidence>
<evidence type="ECO:0000313" key="2">
    <source>
        <dbReference type="Proteomes" id="UP000030848"/>
    </source>
</evidence>
<organism evidence="1 2">
    <name type="scientific">Saccharomonospora viridis</name>
    <dbReference type="NCBI Taxonomy" id="1852"/>
    <lineage>
        <taxon>Bacteria</taxon>
        <taxon>Bacillati</taxon>
        <taxon>Actinomycetota</taxon>
        <taxon>Actinomycetes</taxon>
        <taxon>Pseudonocardiales</taxon>
        <taxon>Pseudonocardiaceae</taxon>
        <taxon>Saccharomonospora</taxon>
    </lineage>
</organism>
<dbReference type="EMBL" id="JRZE01000001">
    <property type="protein sequence ID" value="KHF45780.1"/>
    <property type="molecule type" value="Genomic_DNA"/>
</dbReference>
<dbReference type="AlphaFoldDB" id="A0A837DEC2"/>
<sequence>MRRENGARSPTCQVVLIFRSILQTLRTLRFTTTWIPGS</sequence>